<keyword evidence="3 6" id="KW-0808">Transferase</keyword>
<dbReference type="InterPro" id="IPR001525">
    <property type="entry name" value="C5_MeTfrase"/>
</dbReference>
<organism evidence="7 8">
    <name type="scientific">Flavonifractor plautii 1_3_50AFAA</name>
    <dbReference type="NCBI Taxonomy" id="742738"/>
    <lineage>
        <taxon>Bacteria</taxon>
        <taxon>Bacillati</taxon>
        <taxon>Bacillota</taxon>
        <taxon>Clostridia</taxon>
        <taxon>Eubacteriales</taxon>
        <taxon>Oscillospiraceae</taxon>
        <taxon>Flavonifractor</taxon>
    </lineage>
</organism>
<protein>
    <recommendedName>
        <fullName evidence="1">DNA (cytosine-5-)-methyltransferase</fullName>
        <ecNumber evidence="1">2.1.1.37</ecNumber>
    </recommendedName>
</protein>
<dbReference type="SUPFAM" id="SSF53335">
    <property type="entry name" value="S-adenosyl-L-methionine-dependent methyltransferases"/>
    <property type="match status" value="1"/>
</dbReference>
<dbReference type="InterPro" id="IPR050750">
    <property type="entry name" value="C5-MTase"/>
</dbReference>
<dbReference type="HOGENOM" id="CLU_006958_7_3_9"/>
<feature type="active site" evidence="6">
    <location>
        <position position="73"/>
    </location>
</feature>
<dbReference type="Gene3D" id="3.40.50.150">
    <property type="entry name" value="Vaccinia Virus protein VP39"/>
    <property type="match status" value="1"/>
</dbReference>
<keyword evidence="8" id="KW-1185">Reference proteome</keyword>
<dbReference type="PANTHER" id="PTHR46098:SF1">
    <property type="entry name" value="TRNA (CYTOSINE(38)-C(5))-METHYLTRANSFERASE"/>
    <property type="match status" value="1"/>
</dbReference>
<dbReference type="PATRIC" id="fig|742738.3.peg.2908"/>
<dbReference type="GO" id="GO:0003886">
    <property type="term" value="F:DNA (cytosine-5-)-methyltransferase activity"/>
    <property type="evidence" value="ECO:0007669"/>
    <property type="project" value="UniProtKB-EC"/>
</dbReference>
<evidence type="ECO:0000313" key="7">
    <source>
        <dbReference type="EMBL" id="KGF54439.1"/>
    </source>
</evidence>
<evidence type="ECO:0000313" key="8">
    <source>
        <dbReference type="Proteomes" id="UP000029585"/>
    </source>
</evidence>
<sequence>MNLTMGSLFDGIGGFPLAAERYGIKTLWASEIEPFPMKVTERRFPGMAHKGDITKLNGRLLLPVDIICGGSPCQDLSVAGAHAGLSGARSGLFMEQIRIIKEMRTAERERGRTGADIRPRWMCWENVPGAFSSGSPKGEDFRIVLEEIIRIHDIGAEVPQSYPYSWPDAGDAVMENGFSLAWRCLDAQFWGVAQRRKRIFLVADFAGPLAPLLLFDVLDGRLDYAALRQRRPDDAVLSGGG</sequence>
<dbReference type="AlphaFoldDB" id="A0A096DA87"/>
<reference evidence="7 8" key="1">
    <citation type="submission" date="2011-08" db="EMBL/GenBank/DDBJ databases">
        <title>The Genome Sequence of Clostridium orbiscindens 1_3_50AFAA.</title>
        <authorList>
            <consortium name="The Broad Institute Genome Sequencing Platform"/>
            <person name="Earl A."/>
            <person name="Ward D."/>
            <person name="Feldgarden M."/>
            <person name="Gevers D."/>
            <person name="Daigneault M."/>
            <person name="Strauss J."/>
            <person name="Allen-Vercoe E."/>
            <person name="Young S.K."/>
            <person name="Zeng Q."/>
            <person name="Gargeya S."/>
            <person name="Fitzgerald M."/>
            <person name="Haas B."/>
            <person name="Abouelleil A."/>
            <person name="Alvarado L."/>
            <person name="Arachchi H.M."/>
            <person name="Berlin A."/>
            <person name="Brown A."/>
            <person name="Chapman S.B."/>
            <person name="Chen Z."/>
            <person name="Dunbar C."/>
            <person name="Freedman E."/>
            <person name="Gearin G."/>
            <person name="Gellesch M."/>
            <person name="Goldberg J."/>
            <person name="Griggs A."/>
            <person name="Gujja S."/>
            <person name="Heiman D."/>
            <person name="Howarth C."/>
            <person name="Larson L."/>
            <person name="Lui A."/>
            <person name="MacDonald P.J.P."/>
            <person name="Montmayeur A."/>
            <person name="Murphy C."/>
            <person name="Neiman D."/>
            <person name="Pearson M."/>
            <person name="Priest M."/>
            <person name="Roberts A."/>
            <person name="Saif S."/>
            <person name="Shea T."/>
            <person name="Shenoy N."/>
            <person name="Sisk P."/>
            <person name="Stolte C."/>
            <person name="Sykes S."/>
            <person name="Wortman J."/>
            <person name="Nusbaum C."/>
            <person name="Birren B."/>
        </authorList>
    </citation>
    <scope>NUCLEOTIDE SEQUENCE [LARGE SCALE GENOMIC DNA]</scope>
    <source>
        <strain evidence="7 8">1_3_50AFAA</strain>
    </source>
</reference>
<dbReference type="GO" id="GO:0009307">
    <property type="term" value="P:DNA restriction-modification system"/>
    <property type="evidence" value="ECO:0007669"/>
    <property type="project" value="UniProtKB-KW"/>
</dbReference>
<dbReference type="eggNOG" id="COG0270">
    <property type="taxonomic scope" value="Bacteria"/>
</dbReference>
<dbReference type="PROSITE" id="PS51679">
    <property type="entry name" value="SAM_MT_C5"/>
    <property type="match status" value="1"/>
</dbReference>
<comment type="caution">
    <text evidence="7">The sequence shown here is derived from an EMBL/GenBank/DDBJ whole genome shotgun (WGS) entry which is preliminary data.</text>
</comment>
<dbReference type="EMBL" id="ADLO01000088">
    <property type="protein sequence ID" value="KGF54439.1"/>
    <property type="molecule type" value="Genomic_DNA"/>
</dbReference>
<evidence type="ECO:0000256" key="4">
    <source>
        <dbReference type="ARBA" id="ARBA00022691"/>
    </source>
</evidence>
<gene>
    <name evidence="7" type="ORF">HMPREF9460_02828</name>
</gene>
<proteinExistence type="inferred from homology"/>
<accession>A0A096DA87</accession>
<dbReference type="InterPro" id="IPR018117">
    <property type="entry name" value="C5_DNA_meth_AS"/>
</dbReference>
<keyword evidence="2 6" id="KW-0489">Methyltransferase</keyword>
<dbReference type="InterPro" id="IPR029063">
    <property type="entry name" value="SAM-dependent_MTases_sf"/>
</dbReference>
<dbReference type="EC" id="2.1.1.37" evidence="1"/>
<evidence type="ECO:0000256" key="1">
    <source>
        <dbReference type="ARBA" id="ARBA00011975"/>
    </source>
</evidence>
<evidence type="ECO:0000256" key="6">
    <source>
        <dbReference type="PROSITE-ProRule" id="PRU01016"/>
    </source>
</evidence>
<dbReference type="PANTHER" id="PTHR46098">
    <property type="entry name" value="TRNA (CYTOSINE(38)-C(5))-METHYLTRANSFERASE"/>
    <property type="match status" value="1"/>
</dbReference>
<dbReference type="Proteomes" id="UP000029585">
    <property type="component" value="Unassembled WGS sequence"/>
</dbReference>
<name>A0A096DA87_FLAPL</name>
<evidence type="ECO:0000256" key="3">
    <source>
        <dbReference type="ARBA" id="ARBA00022679"/>
    </source>
</evidence>
<evidence type="ECO:0000256" key="2">
    <source>
        <dbReference type="ARBA" id="ARBA00022603"/>
    </source>
</evidence>
<comment type="similarity">
    <text evidence="6">Belongs to the class I-like SAM-binding methyltransferase superfamily. C5-methyltransferase family.</text>
</comment>
<dbReference type="Pfam" id="PF00145">
    <property type="entry name" value="DNA_methylase"/>
    <property type="match status" value="1"/>
</dbReference>
<dbReference type="GO" id="GO:0032259">
    <property type="term" value="P:methylation"/>
    <property type="evidence" value="ECO:0007669"/>
    <property type="project" value="UniProtKB-KW"/>
</dbReference>
<dbReference type="PROSITE" id="PS00094">
    <property type="entry name" value="C5_MTASE_1"/>
    <property type="match status" value="1"/>
</dbReference>
<evidence type="ECO:0000256" key="5">
    <source>
        <dbReference type="ARBA" id="ARBA00022747"/>
    </source>
</evidence>
<keyword evidence="5" id="KW-0680">Restriction system</keyword>
<keyword evidence="4 6" id="KW-0949">S-adenosyl-L-methionine</keyword>
<dbReference type="PRINTS" id="PR00105">
    <property type="entry name" value="C5METTRFRASE"/>
</dbReference>